<proteinExistence type="predicted"/>
<keyword evidence="1" id="KW-0472">Membrane</keyword>
<accession>A0A822YUE1</accession>
<keyword evidence="1" id="KW-0812">Transmembrane</keyword>
<sequence>MEPNFLLSPSTYNSDSTIILVQFNFSLFNFLLVASNLGIGMELSDHQVWLSFAFSLLIFLYLLLTLAEASWNSYSSCLPPDCWLPSSCQFLLIRNQPESI</sequence>
<comment type="caution">
    <text evidence="2">The sequence shown here is derived from an EMBL/GenBank/DDBJ whole genome shotgun (WGS) entry which is preliminary data.</text>
</comment>
<keyword evidence="1" id="KW-1133">Transmembrane helix</keyword>
<name>A0A822YUE1_NELNU</name>
<evidence type="ECO:0000256" key="1">
    <source>
        <dbReference type="SAM" id="Phobius"/>
    </source>
</evidence>
<keyword evidence="3" id="KW-1185">Reference proteome</keyword>
<evidence type="ECO:0000313" key="2">
    <source>
        <dbReference type="EMBL" id="DAD34376.1"/>
    </source>
</evidence>
<dbReference type="Proteomes" id="UP000607653">
    <property type="component" value="Unassembled WGS sequence"/>
</dbReference>
<dbReference type="AlphaFoldDB" id="A0A822YUE1"/>
<reference evidence="2 3" key="1">
    <citation type="journal article" date="2020" name="Mol. Biol. Evol.">
        <title>Distinct Expression and Methylation Patterns for Genes with Different Fates following a Single Whole-Genome Duplication in Flowering Plants.</title>
        <authorList>
            <person name="Shi T."/>
            <person name="Rahmani R.S."/>
            <person name="Gugger P.F."/>
            <person name="Wang M."/>
            <person name="Li H."/>
            <person name="Zhang Y."/>
            <person name="Li Z."/>
            <person name="Wang Q."/>
            <person name="Van de Peer Y."/>
            <person name="Marchal K."/>
            <person name="Chen J."/>
        </authorList>
    </citation>
    <scope>NUCLEOTIDE SEQUENCE [LARGE SCALE GENOMIC DNA]</scope>
    <source>
        <tissue evidence="2">Leaf</tissue>
    </source>
</reference>
<organism evidence="2 3">
    <name type="scientific">Nelumbo nucifera</name>
    <name type="common">Sacred lotus</name>
    <dbReference type="NCBI Taxonomy" id="4432"/>
    <lineage>
        <taxon>Eukaryota</taxon>
        <taxon>Viridiplantae</taxon>
        <taxon>Streptophyta</taxon>
        <taxon>Embryophyta</taxon>
        <taxon>Tracheophyta</taxon>
        <taxon>Spermatophyta</taxon>
        <taxon>Magnoliopsida</taxon>
        <taxon>Proteales</taxon>
        <taxon>Nelumbonaceae</taxon>
        <taxon>Nelumbo</taxon>
    </lineage>
</organism>
<protein>
    <submittedName>
        <fullName evidence="2">Uncharacterized protein</fullName>
    </submittedName>
</protein>
<dbReference type="EMBL" id="DUZY01000004">
    <property type="protein sequence ID" value="DAD34376.1"/>
    <property type="molecule type" value="Genomic_DNA"/>
</dbReference>
<gene>
    <name evidence="2" type="ORF">HUJ06_005016</name>
</gene>
<feature type="transmembrane region" description="Helical" evidence="1">
    <location>
        <begin position="48"/>
        <end position="67"/>
    </location>
</feature>
<feature type="transmembrane region" description="Helical" evidence="1">
    <location>
        <begin position="20"/>
        <end position="41"/>
    </location>
</feature>
<evidence type="ECO:0000313" key="3">
    <source>
        <dbReference type="Proteomes" id="UP000607653"/>
    </source>
</evidence>